<feature type="region of interest" description="Disordered" evidence="1">
    <location>
        <begin position="1"/>
        <end position="31"/>
    </location>
</feature>
<feature type="compositionally biased region" description="Basic and acidic residues" evidence="1">
    <location>
        <begin position="78"/>
        <end position="87"/>
    </location>
</feature>
<keyword evidence="3" id="KW-1185">Reference proteome</keyword>
<name>A0AAW0CBG5_9AGAR</name>
<protein>
    <submittedName>
        <fullName evidence="2">Uncharacterized protein</fullName>
    </submittedName>
</protein>
<feature type="compositionally biased region" description="Basic and acidic residues" evidence="1">
    <location>
        <begin position="368"/>
        <end position="380"/>
    </location>
</feature>
<feature type="region of interest" description="Disordered" evidence="1">
    <location>
        <begin position="151"/>
        <end position="174"/>
    </location>
</feature>
<dbReference type="Proteomes" id="UP001362999">
    <property type="component" value="Unassembled WGS sequence"/>
</dbReference>
<sequence length="600" mass="66012">MQHPPLEALLLSPPRTIDPPPPSPVVSPSSPDALLAPLPPYRLNPKRDLHYANQSVVLSTKYKRLDVEGWMRGEVKKNRERKEEEGKRGKRRTVHGYNAAPSTSTTVHPWQFWLISALLLLLHVNIIACSVIAIASEIPDNPGLQPILFHTSGPAPPARSPAHKPRARRSAGGYRRVDGQALRMLEDEEHSPLLSTSRAKTEPAGTQEENDYMNASMLFDSGVPTFRATGRRLSSTGIVEYVRHPARRKIDYSRIRPAQESISGAGDSHAKDDAETYARATSYCILPVPRSPVSVRGSHDRCDPPPPLFWALHTRRQWDWREHSRAVRPSQRSELLLLGMMWQPAPSQRIDRWRVSIGCAKTSSGDMNNDRPKVASNRDARRQRVGSFALEGGRAWGWSPSSMSRVNLVCARSEGGEVPCGCRGSRGGAGERVIAVLGLGEPHRDTGGEGDAHLDSFSVSCICRRCGVVHRARRHAPRTREGRGKVVSRRCEGVCQEGARGGGGDEGGNFVQGEGGGGGAVDVFPECSLRRAYIVQYDLYSISARARHDDHPADVRGGREKYAIHAVLRGDGDAGDVEHWRTIMRVTPSEREIKSGQAKG</sequence>
<dbReference type="EMBL" id="JAWWNJ010000019">
    <property type="protein sequence ID" value="KAK7036306.1"/>
    <property type="molecule type" value="Genomic_DNA"/>
</dbReference>
<feature type="region of interest" description="Disordered" evidence="1">
    <location>
        <begin position="78"/>
        <end position="97"/>
    </location>
</feature>
<evidence type="ECO:0000256" key="1">
    <source>
        <dbReference type="SAM" id="MobiDB-lite"/>
    </source>
</evidence>
<comment type="caution">
    <text evidence="2">The sequence shown here is derived from an EMBL/GenBank/DDBJ whole genome shotgun (WGS) entry which is preliminary data.</text>
</comment>
<feature type="compositionally biased region" description="Pro residues" evidence="1">
    <location>
        <begin position="16"/>
        <end position="25"/>
    </location>
</feature>
<proteinExistence type="predicted"/>
<organism evidence="2 3">
    <name type="scientific">Favolaschia claudopus</name>
    <dbReference type="NCBI Taxonomy" id="2862362"/>
    <lineage>
        <taxon>Eukaryota</taxon>
        <taxon>Fungi</taxon>
        <taxon>Dikarya</taxon>
        <taxon>Basidiomycota</taxon>
        <taxon>Agaricomycotina</taxon>
        <taxon>Agaricomycetes</taxon>
        <taxon>Agaricomycetidae</taxon>
        <taxon>Agaricales</taxon>
        <taxon>Marasmiineae</taxon>
        <taxon>Mycenaceae</taxon>
        <taxon>Favolaschia</taxon>
    </lineage>
</organism>
<feature type="region of interest" description="Disordered" evidence="1">
    <location>
        <begin position="361"/>
        <end position="380"/>
    </location>
</feature>
<dbReference type="AlphaFoldDB" id="A0AAW0CBG5"/>
<feature type="region of interest" description="Disordered" evidence="1">
    <location>
        <begin position="186"/>
        <end position="206"/>
    </location>
</feature>
<reference evidence="2 3" key="1">
    <citation type="journal article" date="2024" name="J Genomics">
        <title>Draft genome sequencing and assembly of Favolaschia claudopus CIRM-BRFM 2984 isolated from oak limbs.</title>
        <authorList>
            <person name="Navarro D."/>
            <person name="Drula E."/>
            <person name="Chaduli D."/>
            <person name="Cazenave R."/>
            <person name="Ahrendt S."/>
            <person name="Wang J."/>
            <person name="Lipzen A."/>
            <person name="Daum C."/>
            <person name="Barry K."/>
            <person name="Grigoriev I.V."/>
            <person name="Favel A."/>
            <person name="Rosso M.N."/>
            <person name="Martin F."/>
        </authorList>
    </citation>
    <scope>NUCLEOTIDE SEQUENCE [LARGE SCALE GENOMIC DNA]</scope>
    <source>
        <strain evidence="2 3">CIRM-BRFM 2984</strain>
    </source>
</reference>
<evidence type="ECO:0000313" key="2">
    <source>
        <dbReference type="EMBL" id="KAK7036306.1"/>
    </source>
</evidence>
<accession>A0AAW0CBG5</accession>
<evidence type="ECO:0000313" key="3">
    <source>
        <dbReference type="Proteomes" id="UP001362999"/>
    </source>
</evidence>
<gene>
    <name evidence="2" type="ORF">R3P38DRAFT_3351179</name>
</gene>